<dbReference type="AlphaFoldDB" id="X0YNC2"/>
<protein>
    <submittedName>
        <fullName evidence="1">Uncharacterized protein</fullName>
    </submittedName>
</protein>
<accession>X0YNC2</accession>
<evidence type="ECO:0000313" key="1">
    <source>
        <dbReference type="EMBL" id="GAG57645.1"/>
    </source>
</evidence>
<sequence length="34" mass="4153">SSFLKYFKVLRTGFELAYLKLHRDMLFLPYRLVS</sequence>
<organism evidence="1">
    <name type="scientific">marine sediment metagenome</name>
    <dbReference type="NCBI Taxonomy" id="412755"/>
    <lineage>
        <taxon>unclassified sequences</taxon>
        <taxon>metagenomes</taxon>
        <taxon>ecological metagenomes</taxon>
    </lineage>
</organism>
<feature type="non-terminal residue" evidence="1">
    <location>
        <position position="1"/>
    </location>
</feature>
<dbReference type="EMBL" id="BART01008754">
    <property type="protein sequence ID" value="GAG57645.1"/>
    <property type="molecule type" value="Genomic_DNA"/>
</dbReference>
<proteinExistence type="predicted"/>
<name>X0YNC2_9ZZZZ</name>
<comment type="caution">
    <text evidence="1">The sequence shown here is derived from an EMBL/GenBank/DDBJ whole genome shotgun (WGS) entry which is preliminary data.</text>
</comment>
<reference evidence="1" key="1">
    <citation type="journal article" date="2014" name="Front. Microbiol.">
        <title>High frequency of phylogenetically diverse reductive dehalogenase-homologous genes in deep subseafloor sedimentary metagenomes.</title>
        <authorList>
            <person name="Kawai M."/>
            <person name="Futagami T."/>
            <person name="Toyoda A."/>
            <person name="Takaki Y."/>
            <person name="Nishi S."/>
            <person name="Hori S."/>
            <person name="Arai W."/>
            <person name="Tsubouchi T."/>
            <person name="Morono Y."/>
            <person name="Uchiyama I."/>
            <person name="Ito T."/>
            <person name="Fujiyama A."/>
            <person name="Inagaki F."/>
            <person name="Takami H."/>
        </authorList>
    </citation>
    <scope>NUCLEOTIDE SEQUENCE</scope>
    <source>
        <strain evidence="1">Expedition CK06-06</strain>
    </source>
</reference>
<gene>
    <name evidence="1" type="ORF">S01H4_19605</name>
</gene>